<dbReference type="KEGG" id="vg:19735894"/>
<gene>
    <name evidence="2" type="ORF">phiLN25_021</name>
</gene>
<protein>
    <submittedName>
        <fullName evidence="2">Putative major tail protein</fullName>
    </submittedName>
</protein>
<dbReference type="RefSeq" id="YP_009044781.1">
    <property type="nucleotide sequence ID" value="NC_024386.1"/>
</dbReference>
<proteinExistence type="predicted"/>
<evidence type="ECO:0000259" key="1">
    <source>
        <dbReference type="Pfam" id="PF06488"/>
    </source>
</evidence>
<evidence type="ECO:0000313" key="2">
    <source>
        <dbReference type="EMBL" id="AFY98390.1"/>
    </source>
</evidence>
<name>A0A059PAK5_9CAUD</name>
<dbReference type="InterPro" id="IPR046764">
    <property type="entry name" value="L_lac_phage_MSP_N"/>
</dbReference>
<keyword evidence="3" id="KW-1185">Reference proteome</keyword>
<feature type="domain" description="Phage tail tube protein N-terminal" evidence="1">
    <location>
        <begin position="2"/>
        <end position="186"/>
    </location>
</feature>
<dbReference type="Proteomes" id="UP000201442">
    <property type="component" value="Segment"/>
</dbReference>
<organism evidence="2 3">
    <name type="scientific">Leuconostoc phage LN25</name>
    <dbReference type="NCBI Taxonomy" id="1262518"/>
    <lineage>
        <taxon>Viruses</taxon>
        <taxon>Duplodnaviria</taxon>
        <taxon>Heunggongvirae</taxon>
        <taxon>Uroviricota</taxon>
        <taxon>Caudoviricetes</taxon>
        <taxon>Mccleskeyvirinae</taxon>
        <taxon>Unaquatrovirus</taxon>
        <taxon>Unaquatrovirus LN25</taxon>
    </lineage>
</organism>
<dbReference type="Pfam" id="PF06488">
    <property type="entry name" value="L_lac_phage_MSP"/>
    <property type="match status" value="1"/>
</dbReference>
<reference evidence="2 3" key="1">
    <citation type="journal article" date="2014" name="Int. J. Food Microbiol.">
        <title>Sequence and comparative analysis of Leuconostoc dairy bacteriophages.</title>
        <authorList>
            <person name="Kot W."/>
            <person name="Hansen L.H."/>
            <person name="Neve H."/>
            <person name="Hammer K."/>
            <person name="Jacobsen S."/>
            <person name="Pedersen P.D."/>
            <person name="Sorensen S.J."/>
            <person name="Heller K.J."/>
            <person name="Vogensen F.K."/>
        </authorList>
    </citation>
    <scope>NUCLEOTIDE SEQUENCE [LARGE SCALE GENOMIC DNA]</scope>
</reference>
<evidence type="ECO:0000313" key="3">
    <source>
        <dbReference type="Proteomes" id="UP000201442"/>
    </source>
</evidence>
<sequence>MYDTRKITHGSEQVGMASTTTGGSTGFVNSTGVQKFAPSVDQDTKTIYADATTHMSLVNPKTLTIEMDNLQYNETEMAQMGYKLVNGGYVDGGGYPTFDIQRILTVRSADGTTTKKLEVYYNATSTAYTESDDEDEDEINPKVYTRTLNVAGRSFDGVGNIKQFIVERTEENATVFDTYKTKILTPTDFKSIV</sequence>
<accession>A0A059PAK5</accession>
<dbReference type="OrthoDB" id="8803at10239"/>
<dbReference type="EMBL" id="KC013026">
    <property type="protein sequence ID" value="AFY98390.1"/>
    <property type="molecule type" value="Genomic_DNA"/>
</dbReference>
<dbReference type="GeneID" id="19735894"/>